<keyword evidence="9 11" id="KW-0472">Membrane</keyword>
<dbReference type="PANTHER" id="PTHR32552:SF81">
    <property type="entry name" value="TONB-DEPENDENT OUTER MEMBRANE RECEPTOR"/>
    <property type="match status" value="1"/>
</dbReference>
<evidence type="ECO:0000256" key="7">
    <source>
        <dbReference type="ARBA" id="ARBA00023065"/>
    </source>
</evidence>
<keyword evidence="5 11" id="KW-0812">Transmembrane</keyword>
<keyword evidence="7" id="KW-0406">Ion transport</keyword>
<dbReference type="InterPro" id="IPR036942">
    <property type="entry name" value="Beta-barrel_TonB_sf"/>
</dbReference>
<dbReference type="STRING" id="450851.PHZ_c1979"/>
<proteinExistence type="inferred from homology"/>
<evidence type="ECO:0000256" key="5">
    <source>
        <dbReference type="ARBA" id="ARBA00022692"/>
    </source>
</evidence>
<evidence type="ECO:0000256" key="4">
    <source>
        <dbReference type="ARBA" id="ARBA00022496"/>
    </source>
</evidence>
<dbReference type="InterPro" id="IPR039426">
    <property type="entry name" value="TonB-dep_rcpt-like"/>
</dbReference>
<keyword evidence="15" id="KW-0675">Receptor</keyword>
<dbReference type="Gene3D" id="2.40.170.20">
    <property type="entry name" value="TonB-dependent receptor, beta-barrel domain"/>
    <property type="match status" value="1"/>
</dbReference>
<dbReference type="Pfam" id="PF00593">
    <property type="entry name" value="TonB_dep_Rec_b-barrel"/>
    <property type="match status" value="1"/>
</dbReference>
<dbReference type="SUPFAM" id="SSF56935">
    <property type="entry name" value="Porins"/>
    <property type="match status" value="1"/>
</dbReference>
<dbReference type="GO" id="GO:0006826">
    <property type="term" value="P:iron ion transport"/>
    <property type="evidence" value="ECO:0007669"/>
    <property type="project" value="UniProtKB-KW"/>
</dbReference>
<dbReference type="eggNOG" id="COG4771">
    <property type="taxonomic scope" value="Bacteria"/>
</dbReference>
<organism evidence="15 16">
    <name type="scientific">Phenylobacterium zucineum (strain HLK1)</name>
    <dbReference type="NCBI Taxonomy" id="450851"/>
    <lineage>
        <taxon>Bacteria</taxon>
        <taxon>Pseudomonadati</taxon>
        <taxon>Pseudomonadota</taxon>
        <taxon>Alphaproteobacteria</taxon>
        <taxon>Caulobacterales</taxon>
        <taxon>Caulobacteraceae</taxon>
        <taxon>Phenylobacterium</taxon>
    </lineage>
</organism>
<evidence type="ECO:0000259" key="13">
    <source>
        <dbReference type="Pfam" id="PF00593"/>
    </source>
</evidence>
<evidence type="ECO:0000313" key="16">
    <source>
        <dbReference type="Proteomes" id="UP000001868"/>
    </source>
</evidence>
<dbReference type="InterPro" id="IPR000531">
    <property type="entry name" value="Beta-barrel_TonB"/>
</dbReference>
<comment type="subcellular location">
    <subcellularLocation>
        <location evidence="1 11">Cell outer membrane</location>
        <topology evidence="1 11">Multi-pass membrane protein</topology>
    </subcellularLocation>
</comment>
<dbReference type="HOGENOM" id="CLU_008287_15_0_5"/>
<dbReference type="PANTHER" id="PTHR32552">
    <property type="entry name" value="FERRICHROME IRON RECEPTOR-RELATED"/>
    <property type="match status" value="1"/>
</dbReference>
<keyword evidence="8 12" id="KW-0798">TonB box</keyword>
<dbReference type="KEGG" id="pzu:PHZ_c1979"/>
<sequence length="952" mass="105010">MPQIIPATRSNRKVILIQLSPFQTRIRIDGAPRLLQLHRQAQAIALKGCGEAVHMKFKHGLMATSAALAAALGAPAYAQGSPNVIEELVVTAERREQSLQDVPVAISAFTSENRDLIGITTVQDMTNFTPGLQYSSQLDRVSLRGVGRTTNVHAADPSVSVYSDGIYTTSTVEAGKTPLFLDRTEVLRGPQATLYGRNAIAGAINLISRRPTEEWYAEARATYANYNRHLVEGAVSGPTMIPGVLFRLVANWEKQTDGWYDNIVPGMPDEGNVIDTNIVEGQLKFNFNENFEGWAKLTTIVWRNGGGGPGSRGTWTPAPYATFQVANAATTNDPGYGCSGRTTNVVNRSPLGCTNPQLDDPRKIASAVPFQVKLDDTLIFASEWTWHASNFDIKYTTGGARYHYNLNRPPNDNVAPVERFTLPGGLTIFPQQLYNYQEREEWWSHELTLSSTHDGPLQWLAGVYYWNEHYEQPTSTYLFDQTQIAQPVGASCPRFGNVCPPNTLLQRTHDEPRFHIQSKAVYGQIDYSFTDTLKFTAGLRYSEDTKTGSEEARVICFAFFACTPGLYPEQLGPFTPAVDLTQTLFVPRPTPPKGISQDFTFDPATGRARREYDGKWDQVTGNVGFQWEPDADTNAYLRYSKGYKPGGFRIGVDTALTANPYTEKETLDDVEFGVKKSFGNFQANVAFFHYWYKNAQIPLTIVDTAGGIVQANSVFYNVPKAISKGVEVETIWQPVDGLQILANYSYLDSHITRARGPVDPADPAALDPDANPIGSLADCAARQANADTTDNCAADLFSLLQGGGFQLGQDLKGQKLPHAPKHKVAVNVNYTWQLPTASLTGSVSYTWRAAQYGSIFNRSYTRSPSWDQVDARLTYKPENDKYTVILFVRNLFDDVGYEGGAGASRREGYIGPATASAPGTPVTVIPVSQGISTTYPITPPRTYGIELQYRFF</sequence>
<keyword evidence="10 11" id="KW-0998">Cell outer membrane</keyword>
<dbReference type="Pfam" id="PF07715">
    <property type="entry name" value="Plug"/>
    <property type="match status" value="1"/>
</dbReference>
<evidence type="ECO:0000256" key="8">
    <source>
        <dbReference type="ARBA" id="ARBA00023077"/>
    </source>
</evidence>
<evidence type="ECO:0000256" key="11">
    <source>
        <dbReference type="PROSITE-ProRule" id="PRU01360"/>
    </source>
</evidence>
<dbReference type="Proteomes" id="UP000001868">
    <property type="component" value="Chromosome"/>
</dbReference>
<evidence type="ECO:0000256" key="3">
    <source>
        <dbReference type="ARBA" id="ARBA00022452"/>
    </source>
</evidence>
<keyword evidence="16" id="KW-1185">Reference proteome</keyword>
<keyword evidence="4" id="KW-0410">Iron transport</keyword>
<keyword evidence="2 11" id="KW-0813">Transport</keyword>
<comment type="similarity">
    <text evidence="11 12">Belongs to the TonB-dependent receptor family.</text>
</comment>
<dbReference type="AlphaFoldDB" id="B4RDK0"/>
<evidence type="ECO:0000256" key="10">
    <source>
        <dbReference type="ARBA" id="ARBA00023237"/>
    </source>
</evidence>
<evidence type="ECO:0000259" key="14">
    <source>
        <dbReference type="Pfam" id="PF07715"/>
    </source>
</evidence>
<keyword evidence="3 11" id="KW-1134">Transmembrane beta strand</keyword>
<evidence type="ECO:0000256" key="1">
    <source>
        <dbReference type="ARBA" id="ARBA00004571"/>
    </source>
</evidence>
<feature type="domain" description="TonB-dependent receptor plug" evidence="14">
    <location>
        <begin position="99"/>
        <end position="203"/>
    </location>
</feature>
<keyword evidence="6" id="KW-0408">Iron</keyword>
<accession>B4RDK0</accession>
<evidence type="ECO:0000256" key="12">
    <source>
        <dbReference type="RuleBase" id="RU003357"/>
    </source>
</evidence>
<protein>
    <submittedName>
        <fullName evidence="15">TonB-dependent receptor</fullName>
    </submittedName>
</protein>
<name>B4RDK0_PHEZH</name>
<evidence type="ECO:0000313" key="15">
    <source>
        <dbReference type="EMBL" id="ACG78390.1"/>
    </source>
</evidence>
<evidence type="ECO:0000256" key="9">
    <source>
        <dbReference type="ARBA" id="ARBA00023136"/>
    </source>
</evidence>
<dbReference type="EMBL" id="CP000747">
    <property type="protein sequence ID" value="ACG78390.1"/>
    <property type="molecule type" value="Genomic_DNA"/>
</dbReference>
<feature type="domain" description="TonB-dependent receptor-like beta-barrel" evidence="13">
    <location>
        <begin position="370"/>
        <end position="891"/>
    </location>
</feature>
<gene>
    <name evidence="15" type="ordered locus">PHZ_c1979</name>
</gene>
<reference evidence="15 16" key="1">
    <citation type="journal article" date="2008" name="BMC Genomics">
        <title>Complete genome of Phenylobacterium zucineum - a novel facultative intracellular bacterium isolated from human erythroleukemia cell line K562.</title>
        <authorList>
            <person name="Luo Y."/>
            <person name="Xu X."/>
            <person name="Ding Z."/>
            <person name="Liu Z."/>
            <person name="Zhang B."/>
            <person name="Yan Z."/>
            <person name="Sun J."/>
            <person name="Hu S."/>
            <person name="Hu X."/>
        </authorList>
    </citation>
    <scope>NUCLEOTIDE SEQUENCE [LARGE SCALE GENOMIC DNA]</scope>
    <source>
        <strain evidence="15 16">HLK1</strain>
    </source>
</reference>
<evidence type="ECO:0000256" key="6">
    <source>
        <dbReference type="ARBA" id="ARBA00023004"/>
    </source>
</evidence>
<dbReference type="InterPro" id="IPR012910">
    <property type="entry name" value="Plug_dom"/>
</dbReference>
<evidence type="ECO:0000256" key="2">
    <source>
        <dbReference type="ARBA" id="ARBA00022448"/>
    </source>
</evidence>
<dbReference type="PROSITE" id="PS52016">
    <property type="entry name" value="TONB_DEPENDENT_REC_3"/>
    <property type="match status" value="1"/>
</dbReference>
<dbReference type="GO" id="GO:0009279">
    <property type="term" value="C:cell outer membrane"/>
    <property type="evidence" value="ECO:0007669"/>
    <property type="project" value="UniProtKB-SubCell"/>
</dbReference>